<dbReference type="InterPro" id="IPR011009">
    <property type="entry name" value="Kinase-like_dom_sf"/>
</dbReference>
<dbReference type="InterPro" id="IPR011990">
    <property type="entry name" value="TPR-like_helical_dom_sf"/>
</dbReference>
<dbReference type="InterPro" id="IPR001245">
    <property type="entry name" value="Ser-Thr/Tyr_kinase_cat_dom"/>
</dbReference>
<dbReference type="AlphaFoldDB" id="A0A8H3X3H9"/>
<dbReference type="Pfam" id="PF08238">
    <property type="entry name" value="Sel1"/>
    <property type="match status" value="2"/>
</dbReference>
<evidence type="ECO:0000313" key="2">
    <source>
        <dbReference type="EMBL" id="KAF0409384.1"/>
    </source>
</evidence>
<dbReference type="InterPro" id="IPR036537">
    <property type="entry name" value="Adaptor_Cbl_N_dom_sf"/>
</dbReference>
<dbReference type="PANTHER" id="PTHR44329">
    <property type="entry name" value="SERINE/THREONINE-PROTEIN KINASE TNNI3K-RELATED"/>
    <property type="match status" value="1"/>
</dbReference>
<evidence type="ECO:0000259" key="1">
    <source>
        <dbReference type="PROSITE" id="PS50011"/>
    </source>
</evidence>
<dbReference type="GO" id="GO:0004674">
    <property type="term" value="F:protein serine/threonine kinase activity"/>
    <property type="evidence" value="ECO:0007669"/>
    <property type="project" value="TreeGrafter"/>
</dbReference>
<reference evidence="2 3" key="1">
    <citation type="journal article" date="2019" name="Environ. Microbiol.">
        <title>At the nexus of three kingdoms: the genome of the mycorrhizal fungus Gigaspora margarita provides insights into plant, endobacterial and fungal interactions.</title>
        <authorList>
            <person name="Venice F."/>
            <person name="Ghignone S."/>
            <person name="Salvioli di Fossalunga A."/>
            <person name="Amselem J."/>
            <person name="Novero M."/>
            <person name="Xianan X."/>
            <person name="Sedzielewska Toro K."/>
            <person name="Morin E."/>
            <person name="Lipzen A."/>
            <person name="Grigoriev I.V."/>
            <person name="Henrissat B."/>
            <person name="Martin F.M."/>
            <person name="Bonfante P."/>
        </authorList>
    </citation>
    <scope>NUCLEOTIDE SEQUENCE [LARGE SCALE GENOMIC DNA]</scope>
    <source>
        <strain evidence="2 3">BEG34</strain>
    </source>
</reference>
<proteinExistence type="predicted"/>
<dbReference type="InterPro" id="IPR051681">
    <property type="entry name" value="Ser/Thr_Kinases-Pseudokinases"/>
</dbReference>
<dbReference type="PROSITE" id="PS00109">
    <property type="entry name" value="PROTEIN_KINASE_TYR"/>
    <property type="match status" value="1"/>
</dbReference>
<accession>A0A8H3X3H9</accession>
<dbReference type="OrthoDB" id="2441194at2759"/>
<dbReference type="PROSITE" id="PS50011">
    <property type="entry name" value="PROTEIN_KINASE_DOM"/>
    <property type="match status" value="1"/>
</dbReference>
<dbReference type="InterPro" id="IPR059179">
    <property type="entry name" value="MLKL-like_MCAfunc"/>
</dbReference>
<dbReference type="InterPro" id="IPR006597">
    <property type="entry name" value="Sel1-like"/>
</dbReference>
<organism evidence="2 3">
    <name type="scientific">Gigaspora margarita</name>
    <dbReference type="NCBI Taxonomy" id="4874"/>
    <lineage>
        <taxon>Eukaryota</taxon>
        <taxon>Fungi</taxon>
        <taxon>Fungi incertae sedis</taxon>
        <taxon>Mucoromycota</taxon>
        <taxon>Glomeromycotina</taxon>
        <taxon>Glomeromycetes</taxon>
        <taxon>Diversisporales</taxon>
        <taxon>Gigasporaceae</taxon>
        <taxon>Gigaspora</taxon>
    </lineage>
</organism>
<dbReference type="SUPFAM" id="SSF81901">
    <property type="entry name" value="HCP-like"/>
    <property type="match status" value="1"/>
</dbReference>
<dbReference type="Gene3D" id="1.10.510.10">
    <property type="entry name" value="Transferase(Phosphotransferase) domain 1"/>
    <property type="match status" value="1"/>
</dbReference>
<dbReference type="Gene3D" id="1.25.40.10">
    <property type="entry name" value="Tetratricopeptide repeat domain"/>
    <property type="match status" value="1"/>
</dbReference>
<sequence length="672" mass="78560">MENFKSAITTVAEIVALYVPLVGSVNLIAREINHIYENAECNKEICLIMTNRVKTAEYAIETMMRNIEDNEENIRKKEYYLAFQSFINVLQKVKDYTENVAKLKGYKKFLNANDVRTRYEKLTDEYNKCMNDLQFTLAIVHENQRNSDAKKVTKALTDVQAALTNLEGMKQQIDMIAQEISIIKSQKTSDVHAHMINPNELSEPLQISKTDFRGSDQLPISRKFYKGGVEVACKPIRDPNKKLEAELAILKKLGESPHILRFYGLSNYDNHKIMIFDWAKYGNLKELYNEYKIPWTRKIQIVRDICRGIVFLRRVNVLHHDIRCENIFVRDNLDPKIGNFRYARDADSNISTNLSGLVTDILRWMSPELIKKYKQNKYEERVYTFNCEIFSFGMLMWELCYETLPYKDFDANTISEHVLIGKREKLFLEKLKNLSDKEIQKEFTEIIDKTWHHTPHQRIALTNLHSILEALAVKYPTSPTQTPLQDKPKNFVRPMGEENSSVCFEMPVTPLEKGIQFHQAKDYKNAWKCFEENANLGNVEAKYWQGYYYYYGHNNITKDIKLAKKLFKEAADNNHIIAQVRYAVALLSDLRKDDDEATKEDNRNQILHYFKLAAEKENADAMYYLGDIYVHGKLKVQQNNENRDLGIKYLKLAADNNHENAKKLLKQLRIKN</sequence>
<dbReference type="SUPFAM" id="SSF56112">
    <property type="entry name" value="Protein kinase-like (PK-like)"/>
    <property type="match status" value="1"/>
</dbReference>
<comment type="caution">
    <text evidence="2">The sequence shown here is derived from an EMBL/GenBank/DDBJ whole genome shotgun (WGS) entry which is preliminary data.</text>
</comment>
<dbReference type="InterPro" id="IPR000719">
    <property type="entry name" value="Prot_kinase_dom"/>
</dbReference>
<dbReference type="Gene3D" id="1.20.930.20">
    <property type="entry name" value="Adaptor protein Cbl, N-terminal domain"/>
    <property type="match status" value="1"/>
</dbReference>
<keyword evidence="3" id="KW-1185">Reference proteome</keyword>
<keyword evidence="2" id="KW-0808">Transferase</keyword>
<name>A0A8H3X3H9_GIGMA</name>
<dbReference type="GO" id="GO:0007166">
    <property type="term" value="P:cell surface receptor signaling pathway"/>
    <property type="evidence" value="ECO:0007669"/>
    <property type="project" value="InterPro"/>
</dbReference>
<protein>
    <submittedName>
        <fullName evidence="2">Kinase-like protein</fullName>
    </submittedName>
</protein>
<dbReference type="Pfam" id="PF07714">
    <property type="entry name" value="PK_Tyr_Ser-Thr"/>
    <property type="match status" value="1"/>
</dbReference>
<dbReference type="Proteomes" id="UP000439903">
    <property type="component" value="Unassembled WGS sequence"/>
</dbReference>
<dbReference type="EMBL" id="WTPW01001880">
    <property type="protein sequence ID" value="KAF0409384.1"/>
    <property type="molecule type" value="Genomic_DNA"/>
</dbReference>
<gene>
    <name evidence="2" type="ORF">F8M41_008364</name>
</gene>
<keyword evidence="2" id="KW-0418">Kinase</keyword>
<feature type="domain" description="Protein kinase" evidence="1">
    <location>
        <begin position="207"/>
        <end position="468"/>
    </location>
</feature>
<dbReference type="CDD" id="cd21037">
    <property type="entry name" value="MLKL_NTD"/>
    <property type="match status" value="1"/>
</dbReference>
<dbReference type="GO" id="GO:0005524">
    <property type="term" value="F:ATP binding"/>
    <property type="evidence" value="ECO:0007669"/>
    <property type="project" value="InterPro"/>
</dbReference>
<evidence type="ECO:0000313" key="3">
    <source>
        <dbReference type="Proteomes" id="UP000439903"/>
    </source>
</evidence>
<dbReference type="InterPro" id="IPR008266">
    <property type="entry name" value="Tyr_kinase_AS"/>
</dbReference>
<dbReference type="SMART" id="SM00671">
    <property type="entry name" value="SEL1"/>
    <property type="match status" value="2"/>
</dbReference>